<dbReference type="SUPFAM" id="SSF69360">
    <property type="entry name" value="Cell wall binding repeat"/>
    <property type="match status" value="1"/>
</dbReference>
<comment type="caution">
    <text evidence="2">The sequence shown here is derived from an EMBL/GenBank/DDBJ whole genome shotgun (WGS) entry which is preliminary data.</text>
</comment>
<evidence type="ECO:0000313" key="3">
    <source>
        <dbReference type="Proteomes" id="UP000224203"/>
    </source>
</evidence>
<dbReference type="Gene3D" id="2.10.270.10">
    <property type="entry name" value="Cholin Binding"/>
    <property type="match status" value="1"/>
</dbReference>
<dbReference type="AlphaFoldDB" id="A0A9X7CNV5"/>
<evidence type="ECO:0000256" key="1">
    <source>
        <dbReference type="ARBA" id="ARBA00022737"/>
    </source>
</evidence>
<proteinExistence type="predicted"/>
<protein>
    <submittedName>
        <fullName evidence="2">Uncharacterized protein</fullName>
    </submittedName>
</protein>
<dbReference type="InterPro" id="IPR018337">
    <property type="entry name" value="Cell_wall/Cho-bd_repeat"/>
</dbReference>
<organism evidence="2 3">
    <name type="scientific">Bacillus cereus</name>
    <dbReference type="NCBI Taxonomy" id="1396"/>
    <lineage>
        <taxon>Bacteria</taxon>
        <taxon>Bacillati</taxon>
        <taxon>Bacillota</taxon>
        <taxon>Bacilli</taxon>
        <taxon>Bacillales</taxon>
        <taxon>Bacillaceae</taxon>
        <taxon>Bacillus</taxon>
        <taxon>Bacillus cereus group</taxon>
    </lineage>
</organism>
<dbReference type="EMBL" id="NULI01000058">
    <property type="protein sequence ID" value="PGS79425.1"/>
    <property type="molecule type" value="Genomic_DNA"/>
</dbReference>
<accession>A0A9X7CNV5</accession>
<gene>
    <name evidence="2" type="ORF">COC69_12330</name>
</gene>
<name>A0A9X7CNV5_BACCE</name>
<dbReference type="Proteomes" id="UP000224203">
    <property type="component" value="Unassembled WGS sequence"/>
</dbReference>
<reference evidence="2 3" key="1">
    <citation type="submission" date="2017-09" db="EMBL/GenBank/DDBJ databases">
        <title>Large-scale bioinformatics analysis of Bacillus genomes uncovers conserved roles of natural products in bacterial physiology.</title>
        <authorList>
            <consortium name="Agbiome Team Llc"/>
            <person name="Bleich R.M."/>
            <person name="Grubbs K.J."/>
            <person name="Santa Maria K.C."/>
            <person name="Allen S.E."/>
            <person name="Farag S."/>
            <person name="Shank E.A."/>
            <person name="Bowers A."/>
        </authorList>
    </citation>
    <scope>NUCLEOTIDE SEQUENCE [LARGE SCALE GENOMIC DNA]</scope>
    <source>
        <strain evidence="2 3">AFS041711</strain>
    </source>
</reference>
<keyword evidence="1" id="KW-0677">Repeat</keyword>
<dbReference type="Pfam" id="PF01473">
    <property type="entry name" value="Choline_bind_1"/>
    <property type="match status" value="2"/>
</dbReference>
<evidence type="ECO:0000313" key="2">
    <source>
        <dbReference type="EMBL" id="PGS79425.1"/>
    </source>
</evidence>
<sequence length="210" mass="23894">MKEYPEYIEQVAQQALAQISKQELGYAATNNDEYTNAMAEGARRTIAQSEGSPYPEEIKKVNQARSDLKEIQDGKKYVLPAKVAEKIYAYRANTEDNLAFNIIMSSSKGNKHTGWVQENGVSFYEKEGIRENSGWFKDGALWYYLDPTDGHAVTGWFKDKEKWYYLLPGNSQTNTEVGRMFVPVMGVNTQKIDGKIYKFDENGVCLNPNE</sequence>